<gene>
    <name evidence="1" type="ORF">DERF_000086</name>
</gene>
<accession>A0A922IC31</accession>
<evidence type="ECO:0000313" key="2">
    <source>
        <dbReference type="Proteomes" id="UP000790347"/>
    </source>
</evidence>
<keyword evidence="2" id="KW-1185">Reference proteome</keyword>
<comment type="caution">
    <text evidence="1">The sequence shown here is derived from an EMBL/GenBank/DDBJ whole genome shotgun (WGS) entry which is preliminary data.</text>
</comment>
<dbReference type="Proteomes" id="UP000790347">
    <property type="component" value="Unassembled WGS sequence"/>
</dbReference>
<evidence type="ECO:0000313" key="1">
    <source>
        <dbReference type="EMBL" id="KAH9525963.1"/>
    </source>
</evidence>
<organism evidence="1 2">
    <name type="scientific">Dermatophagoides farinae</name>
    <name type="common">American house dust mite</name>
    <dbReference type="NCBI Taxonomy" id="6954"/>
    <lineage>
        <taxon>Eukaryota</taxon>
        <taxon>Metazoa</taxon>
        <taxon>Ecdysozoa</taxon>
        <taxon>Arthropoda</taxon>
        <taxon>Chelicerata</taxon>
        <taxon>Arachnida</taxon>
        <taxon>Acari</taxon>
        <taxon>Acariformes</taxon>
        <taxon>Sarcoptiformes</taxon>
        <taxon>Astigmata</taxon>
        <taxon>Psoroptidia</taxon>
        <taxon>Analgoidea</taxon>
        <taxon>Pyroglyphidae</taxon>
        <taxon>Dermatophagoidinae</taxon>
        <taxon>Dermatophagoides</taxon>
    </lineage>
</organism>
<dbReference type="EMBL" id="ASGP02000001">
    <property type="protein sequence ID" value="KAH9525963.1"/>
    <property type="molecule type" value="Genomic_DNA"/>
</dbReference>
<reference evidence="1" key="2">
    <citation type="journal article" date="2022" name="Res Sq">
        <title>Comparative Genomics Reveals Insights into the Divergent Evolution of Astigmatic Mites and Household Pest Adaptations.</title>
        <authorList>
            <person name="Xiong Q."/>
            <person name="Wan A.T.-Y."/>
            <person name="Liu X.-Y."/>
            <person name="Fung C.S.-H."/>
            <person name="Xiao X."/>
            <person name="Malainual N."/>
            <person name="Hou J."/>
            <person name="Wang L."/>
            <person name="Wang M."/>
            <person name="Yang K."/>
            <person name="Cui Y."/>
            <person name="Leung E."/>
            <person name="Nong W."/>
            <person name="Shin S.-K."/>
            <person name="Au S."/>
            <person name="Jeong K.Y."/>
            <person name="Chew F.T."/>
            <person name="Hui J."/>
            <person name="Leung T.F."/>
            <person name="Tungtrongchitr A."/>
            <person name="Zhong N."/>
            <person name="Liu Z."/>
            <person name="Tsui S."/>
        </authorList>
    </citation>
    <scope>NUCLEOTIDE SEQUENCE</scope>
    <source>
        <strain evidence="1">Derf</strain>
        <tissue evidence="1">Whole organism</tissue>
    </source>
</reference>
<name>A0A922IC31_DERFA</name>
<dbReference type="AlphaFoldDB" id="A0A922IC31"/>
<protein>
    <submittedName>
        <fullName evidence="1">Uncharacterized protein</fullName>
    </submittedName>
</protein>
<proteinExistence type="predicted"/>
<sequence>MNSIDSSCHHESSSLSMYNPVNNRLMIDVNHMMNPQQKEYFRFISIKNKHKQQIREKSGTRKKTIENHINHINQFIQLWKQRKKICNNKSKNTKWSAAKKNYVYGDR</sequence>
<reference evidence="1" key="1">
    <citation type="submission" date="2013-05" db="EMBL/GenBank/DDBJ databases">
        <authorList>
            <person name="Yim A.K.Y."/>
            <person name="Chan T.F."/>
            <person name="Ji K.M."/>
            <person name="Liu X.Y."/>
            <person name="Zhou J.W."/>
            <person name="Li R.Q."/>
            <person name="Yang K.Y."/>
            <person name="Li J."/>
            <person name="Li M."/>
            <person name="Law P.T.W."/>
            <person name="Wu Y.L."/>
            <person name="Cai Z.L."/>
            <person name="Qin H."/>
            <person name="Bao Y."/>
            <person name="Leung R.K.K."/>
            <person name="Ng P.K.S."/>
            <person name="Zou J."/>
            <person name="Zhong X.J."/>
            <person name="Ran P.X."/>
            <person name="Zhong N.S."/>
            <person name="Liu Z.G."/>
            <person name="Tsui S.K.W."/>
        </authorList>
    </citation>
    <scope>NUCLEOTIDE SEQUENCE</scope>
    <source>
        <strain evidence="1">Derf</strain>
        <tissue evidence="1">Whole organism</tissue>
    </source>
</reference>